<dbReference type="EMBL" id="MGDI01000025">
    <property type="protein sequence ID" value="OGL53463.1"/>
    <property type="molecule type" value="Genomic_DNA"/>
</dbReference>
<dbReference type="GO" id="GO:0046047">
    <property type="term" value="P:TTP catabolic process"/>
    <property type="evidence" value="ECO:0007669"/>
    <property type="project" value="TreeGrafter"/>
</dbReference>
<protein>
    <submittedName>
        <fullName evidence="2">Nucleoside triphosphate pyrophosphohydrolase</fullName>
    </submittedName>
</protein>
<accession>A0A1F7SI70</accession>
<dbReference type="PANTHER" id="PTHR30522">
    <property type="entry name" value="NUCLEOSIDE TRIPHOSPHATE PYROPHOSPHOHYDROLASE"/>
    <property type="match status" value="1"/>
</dbReference>
<name>A0A1F7SI70_9BACT</name>
<dbReference type="SUPFAM" id="SSF101386">
    <property type="entry name" value="all-alpha NTP pyrophosphatases"/>
    <property type="match status" value="2"/>
</dbReference>
<dbReference type="GO" id="GO:0006950">
    <property type="term" value="P:response to stress"/>
    <property type="evidence" value="ECO:0007669"/>
    <property type="project" value="UniProtKB-ARBA"/>
</dbReference>
<dbReference type="AlphaFoldDB" id="A0A1F7SI70"/>
<sequence>MPHKKSNKKKEQHSFDKVVKVIETLRGPNGCPWDKEQTRESIKPLLIEEAYEVLEAIEEKDPELIKEELGDLLLQVIFHAQIAKESNEFTIKEILDVLHDKMVRRHPHVFKGQDAKSSKEVLKQWEEIKKSENKEKKKKSLLGGIPKTLPALLYAQRIQDKASRVGFDWENISQVFAKFKEELSEFENAYAEGKKEKIEEEIGDLFFTLINISRFLKINPDDALKKTARKFISRFHFIEKKIGKTGKSIEKFSLDELDKLWEKAKEKEISGEL</sequence>
<dbReference type="CDD" id="cd11529">
    <property type="entry name" value="NTP-PPase_MazG_Cterm"/>
    <property type="match status" value="1"/>
</dbReference>
<dbReference type="NCBIfam" id="TIGR00444">
    <property type="entry name" value="mazG"/>
    <property type="match status" value="1"/>
</dbReference>
<dbReference type="Gene3D" id="1.10.287.1080">
    <property type="entry name" value="MazG-like"/>
    <property type="match status" value="2"/>
</dbReference>
<keyword evidence="2" id="KW-0378">Hydrolase</keyword>
<evidence type="ECO:0000313" key="2">
    <source>
        <dbReference type="EMBL" id="OGL53463.1"/>
    </source>
</evidence>
<dbReference type="PANTHER" id="PTHR30522:SF0">
    <property type="entry name" value="NUCLEOSIDE TRIPHOSPHATE PYROPHOSPHOHYDROLASE"/>
    <property type="match status" value="1"/>
</dbReference>
<proteinExistence type="predicted"/>
<gene>
    <name evidence="2" type="ORF">A3G31_08170</name>
</gene>
<dbReference type="GO" id="GO:0046061">
    <property type="term" value="P:dATP catabolic process"/>
    <property type="evidence" value="ECO:0007669"/>
    <property type="project" value="TreeGrafter"/>
</dbReference>
<dbReference type="GO" id="GO:0047429">
    <property type="term" value="F:nucleoside triphosphate diphosphatase activity"/>
    <property type="evidence" value="ECO:0007669"/>
    <property type="project" value="InterPro"/>
</dbReference>
<evidence type="ECO:0000259" key="1">
    <source>
        <dbReference type="Pfam" id="PF03819"/>
    </source>
</evidence>
<reference evidence="2 3" key="1">
    <citation type="journal article" date="2016" name="Nat. Commun.">
        <title>Thousands of microbial genomes shed light on interconnected biogeochemical processes in an aquifer system.</title>
        <authorList>
            <person name="Anantharaman K."/>
            <person name="Brown C.T."/>
            <person name="Hug L.A."/>
            <person name="Sharon I."/>
            <person name="Castelle C.J."/>
            <person name="Probst A.J."/>
            <person name="Thomas B.C."/>
            <person name="Singh A."/>
            <person name="Wilkins M.J."/>
            <person name="Karaoz U."/>
            <person name="Brodie E.L."/>
            <person name="Williams K.H."/>
            <person name="Hubbard S.S."/>
            <person name="Banfield J.F."/>
        </authorList>
    </citation>
    <scope>NUCLEOTIDE SEQUENCE [LARGE SCALE GENOMIC DNA]</scope>
</reference>
<dbReference type="InterPro" id="IPR048011">
    <property type="entry name" value="NTP-PPase_MazG-like_C"/>
</dbReference>
<dbReference type="FunFam" id="1.10.287.1080:FF:000001">
    <property type="entry name" value="Nucleoside triphosphate pyrophosphohydrolase"/>
    <property type="match status" value="1"/>
</dbReference>
<dbReference type="GO" id="GO:0046076">
    <property type="term" value="P:dTTP catabolic process"/>
    <property type="evidence" value="ECO:0007669"/>
    <property type="project" value="TreeGrafter"/>
</dbReference>
<dbReference type="InterPro" id="IPR004518">
    <property type="entry name" value="MazG-like_dom"/>
</dbReference>
<dbReference type="FunFam" id="1.10.287.1080:FF:000003">
    <property type="entry name" value="Nucleoside triphosphate pyrophosphohydrolase"/>
    <property type="match status" value="1"/>
</dbReference>
<feature type="domain" description="NTP pyrophosphohydrolase MazG-like" evidence="1">
    <location>
        <begin position="37"/>
        <end position="110"/>
    </location>
</feature>
<dbReference type="CDD" id="cd11528">
    <property type="entry name" value="NTP-PPase_MazG_Nterm"/>
    <property type="match status" value="1"/>
</dbReference>
<feature type="domain" description="NTP pyrophosphohydrolase MazG-like" evidence="1">
    <location>
        <begin position="177"/>
        <end position="234"/>
    </location>
</feature>
<dbReference type="GO" id="GO:0046052">
    <property type="term" value="P:UTP catabolic process"/>
    <property type="evidence" value="ECO:0007669"/>
    <property type="project" value="TreeGrafter"/>
</dbReference>
<dbReference type="InterPro" id="IPR011551">
    <property type="entry name" value="NTP_PyrPHydrolase_MazG"/>
</dbReference>
<dbReference type="NCBIfam" id="NF007113">
    <property type="entry name" value="PRK09562.1"/>
    <property type="match status" value="1"/>
</dbReference>
<comment type="caution">
    <text evidence="2">The sequence shown here is derived from an EMBL/GenBank/DDBJ whole genome shotgun (WGS) entry which is preliminary data.</text>
</comment>
<dbReference type="STRING" id="1817883.A3G31_08170"/>
<dbReference type="GO" id="GO:0046081">
    <property type="term" value="P:dUTP catabolic process"/>
    <property type="evidence" value="ECO:0007669"/>
    <property type="project" value="TreeGrafter"/>
</dbReference>
<evidence type="ECO:0000313" key="3">
    <source>
        <dbReference type="Proteomes" id="UP000178082"/>
    </source>
</evidence>
<dbReference type="Pfam" id="PF03819">
    <property type="entry name" value="MazG"/>
    <property type="match status" value="2"/>
</dbReference>
<dbReference type="GO" id="GO:0006203">
    <property type="term" value="P:dGTP catabolic process"/>
    <property type="evidence" value="ECO:0007669"/>
    <property type="project" value="TreeGrafter"/>
</dbReference>
<dbReference type="InterPro" id="IPR048015">
    <property type="entry name" value="NTP-PPase_MazG-like_N"/>
</dbReference>
<dbReference type="Proteomes" id="UP000178082">
    <property type="component" value="Unassembled WGS sequence"/>
</dbReference>
<organism evidence="2 3">
    <name type="scientific">Candidatus Schekmanbacteria bacterium RIFCSPLOWO2_12_FULL_38_15</name>
    <dbReference type="NCBI Taxonomy" id="1817883"/>
    <lineage>
        <taxon>Bacteria</taxon>
        <taxon>Candidatus Schekmaniibacteriota</taxon>
    </lineage>
</organism>